<dbReference type="Proteomes" id="UP001596002">
    <property type="component" value="Unassembled WGS sequence"/>
</dbReference>
<protein>
    <recommendedName>
        <fullName evidence="1">DUF7668 domain-containing protein</fullName>
    </recommendedName>
</protein>
<accession>A0ABV9Q1C5</accession>
<dbReference type="EMBL" id="JBHSHC010000022">
    <property type="protein sequence ID" value="MFC4766475.1"/>
    <property type="molecule type" value="Genomic_DNA"/>
</dbReference>
<dbReference type="Pfam" id="PF24705">
    <property type="entry name" value="DUF7668"/>
    <property type="match status" value="1"/>
</dbReference>
<proteinExistence type="predicted"/>
<dbReference type="InterPro" id="IPR056085">
    <property type="entry name" value="DUF7668"/>
</dbReference>
<evidence type="ECO:0000313" key="2">
    <source>
        <dbReference type="EMBL" id="MFC4766475.1"/>
    </source>
</evidence>
<evidence type="ECO:0000259" key="1">
    <source>
        <dbReference type="Pfam" id="PF24705"/>
    </source>
</evidence>
<feature type="domain" description="DUF7668" evidence="1">
    <location>
        <begin position="16"/>
        <end position="114"/>
    </location>
</feature>
<comment type="caution">
    <text evidence="2">The sequence shown here is derived from an EMBL/GenBank/DDBJ whole genome shotgun (WGS) entry which is preliminary data.</text>
</comment>
<gene>
    <name evidence="2" type="ORF">ACFO8Q_03635</name>
</gene>
<keyword evidence="3" id="KW-1185">Reference proteome</keyword>
<reference evidence="3" key="1">
    <citation type="journal article" date="2019" name="Int. J. Syst. Evol. Microbiol.">
        <title>The Global Catalogue of Microorganisms (GCM) 10K type strain sequencing project: providing services to taxonomists for standard genome sequencing and annotation.</title>
        <authorList>
            <consortium name="The Broad Institute Genomics Platform"/>
            <consortium name="The Broad Institute Genome Sequencing Center for Infectious Disease"/>
            <person name="Wu L."/>
            <person name="Ma J."/>
        </authorList>
    </citation>
    <scope>NUCLEOTIDE SEQUENCE [LARGE SCALE GENOMIC DNA]</scope>
    <source>
        <strain evidence="3">WYCCWR 12678</strain>
    </source>
</reference>
<evidence type="ECO:0000313" key="3">
    <source>
        <dbReference type="Proteomes" id="UP001596002"/>
    </source>
</evidence>
<dbReference type="RefSeq" id="WP_380024354.1">
    <property type="nucleotide sequence ID" value="NZ_JBHSHC010000022.1"/>
</dbReference>
<sequence length="114" mass="12830">MEINKGIKNNLKQLVIELINGNFSKLVSTGQAGRLTEEEIRTALYECNGELTPPPEEAYDTIEIYSVENGTNPAWAVDFDLWINNERSDLTLSCTVIQDDKGEFQISIDDLHVL</sequence>
<name>A0ABV9Q1C5_9BACL</name>
<organism evidence="2 3">
    <name type="scientific">Effusibacillus consociatus</name>
    <dbReference type="NCBI Taxonomy" id="1117041"/>
    <lineage>
        <taxon>Bacteria</taxon>
        <taxon>Bacillati</taxon>
        <taxon>Bacillota</taxon>
        <taxon>Bacilli</taxon>
        <taxon>Bacillales</taxon>
        <taxon>Alicyclobacillaceae</taxon>
        <taxon>Effusibacillus</taxon>
    </lineage>
</organism>